<dbReference type="RefSeq" id="XP_015171563.1">
    <property type="nucleotide sequence ID" value="XM_015316077.1"/>
</dbReference>
<evidence type="ECO:0000259" key="14">
    <source>
        <dbReference type="Pfam" id="PF00487"/>
    </source>
</evidence>
<dbReference type="GeneID" id="107063915"/>
<dbReference type="Proteomes" id="UP000694924">
    <property type="component" value="Unplaced"/>
</dbReference>
<evidence type="ECO:0000256" key="7">
    <source>
        <dbReference type="ARBA" id="ARBA00023002"/>
    </source>
</evidence>
<feature type="transmembrane region" description="Helical" evidence="13">
    <location>
        <begin position="226"/>
        <end position="245"/>
    </location>
</feature>
<keyword evidence="3 12" id="KW-0444">Lipid biosynthesis</keyword>
<comment type="subcellular location">
    <subcellularLocation>
        <location evidence="1">Membrane</location>
        <topology evidence="1">Multi-pass membrane protein</topology>
    </subcellularLocation>
</comment>
<evidence type="ECO:0000256" key="5">
    <source>
        <dbReference type="ARBA" id="ARBA00022832"/>
    </source>
</evidence>
<dbReference type="PRINTS" id="PR00075">
    <property type="entry name" value="FACDDSATRASE"/>
</dbReference>
<keyword evidence="8" id="KW-0408">Iron</keyword>
<protein>
    <submittedName>
        <fullName evidence="16 17">(11Z)-hexadec-11-enoyl-CoA conjugase-like</fullName>
    </submittedName>
</protein>
<evidence type="ECO:0000256" key="3">
    <source>
        <dbReference type="ARBA" id="ARBA00022516"/>
    </source>
</evidence>
<dbReference type="CDD" id="cd03505">
    <property type="entry name" value="Delta9-FADS-like"/>
    <property type="match status" value="1"/>
</dbReference>
<evidence type="ECO:0000313" key="15">
    <source>
        <dbReference type="Proteomes" id="UP000694924"/>
    </source>
</evidence>
<keyword evidence="9" id="KW-0443">Lipid metabolism</keyword>
<evidence type="ECO:0000256" key="10">
    <source>
        <dbReference type="ARBA" id="ARBA00023136"/>
    </source>
</evidence>
<keyword evidence="4 12" id="KW-0812">Transmembrane</keyword>
<keyword evidence="15" id="KW-1185">Reference proteome</keyword>
<name>A0ABM1HUC5_POLDO</name>
<comment type="cofactor">
    <cofactor evidence="12">
        <name>Fe(2+)</name>
        <dbReference type="ChEBI" id="CHEBI:29033"/>
    </cofactor>
</comment>
<comment type="domain">
    <text evidence="12">The histidine box domains are involved in binding the catalytic metal ions.</text>
</comment>
<keyword evidence="10 13" id="KW-0472">Membrane</keyword>
<proteinExistence type="inferred from homology"/>
<evidence type="ECO:0000256" key="8">
    <source>
        <dbReference type="ARBA" id="ARBA00023004"/>
    </source>
</evidence>
<feature type="transmembrane region" description="Helical" evidence="13">
    <location>
        <begin position="84"/>
        <end position="106"/>
    </location>
</feature>
<keyword evidence="7 12" id="KW-0560">Oxidoreductase</keyword>
<gene>
    <name evidence="16 17 18" type="primary">LOC107063915</name>
</gene>
<dbReference type="PANTHER" id="PTHR11351:SF98">
    <property type="entry name" value="RE43130P"/>
    <property type="match status" value="1"/>
</dbReference>
<evidence type="ECO:0000256" key="13">
    <source>
        <dbReference type="SAM" id="Phobius"/>
    </source>
</evidence>
<feature type="transmembrane region" description="Helical" evidence="13">
    <location>
        <begin position="52"/>
        <end position="72"/>
    </location>
</feature>
<evidence type="ECO:0000313" key="18">
    <source>
        <dbReference type="RefSeq" id="XP_015171564.1"/>
    </source>
</evidence>
<feature type="transmembrane region" description="Helical" evidence="13">
    <location>
        <begin position="199"/>
        <end position="220"/>
    </location>
</feature>
<dbReference type="InterPro" id="IPR015876">
    <property type="entry name" value="Acyl-CoA_DS"/>
</dbReference>
<evidence type="ECO:0000256" key="2">
    <source>
        <dbReference type="ARBA" id="ARBA00009295"/>
    </source>
</evidence>
<keyword evidence="11 12" id="KW-0275">Fatty acid biosynthesis</keyword>
<sequence>MAPNLFGTTASLFLEASQTGIIDENSTTEKTSSPKLEKKKLIKSQQKYRWNIVWRNVIAFLYLHISFLYGLYLAFTAAKLVTTIFAITSGFLAGFGVTAGAHRLWAHKSYKAKWPMRVILMICQTMAFQNHIYEWVRDHRVHHKFTDTDADPHNSQRGFFFSHIGWLMLKKHPDVIKKGATVDMSDLEKDPVVVWQRRLYIILMPLFCFIIPTWIPIYFWNERPMYSWYLTIFRYTLSLNITWLVNSAAHIWGTKPYDSTISPTDSYSVGIAAFGEGWHNYHHVFPWDYKAAELGNYKVNFSTAIIDGFAKIGWAYDLKTVSHEMIEKRACRTGDGTKYQNVKDQHEHNHNNSIWGWDDPDINTEDVQSARILNKAE</sequence>
<organism evidence="15 16">
    <name type="scientific">Polistes dominula</name>
    <name type="common">European paper wasp</name>
    <name type="synonym">Vespa dominula</name>
    <dbReference type="NCBI Taxonomy" id="743375"/>
    <lineage>
        <taxon>Eukaryota</taxon>
        <taxon>Metazoa</taxon>
        <taxon>Ecdysozoa</taxon>
        <taxon>Arthropoda</taxon>
        <taxon>Hexapoda</taxon>
        <taxon>Insecta</taxon>
        <taxon>Pterygota</taxon>
        <taxon>Neoptera</taxon>
        <taxon>Endopterygota</taxon>
        <taxon>Hymenoptera</taxon>
        <taxon>Apocrita</taxon>
        <taxon>Aculeata</taxon>
        <taxon>Vespoidea</taxon>
        <taxon>Vespidae</taxon>
        <taxon>Polistinae</taxon>
        <taxon>Polistini</taxon>
        <taxon>Polistes</taxon>
    </lineage>
</organism>
<reference evidence="16 17" key="1">
    <citation type="submission" date="2025-05" db="UniProtKB">
        <authorList>
            <consortium name="RefSeq"/>
        </authorList>
    </citation>
    <scope>IDENTIFICATION</scope>
    <source>
        <tissue evidence="16 17">Whole body</tissue>
    </source>
</reference>
<evidence type="ECO:0000256" key="12">
    <source>
        <dbReference type="RuleBase" id="RU000581"/>
    </source>
</evidence>
<keyword evidence="5" id="KW-0276">Fatty acid metabolism</keyword>
<evidence type="ECO:0000256" key="9">
    <source>
        <dbReference type="ARBA" id="ARBA00023098"/>
    </source>
</evidence>
<dbReference type="PANTHER" id="PTHR11351">
    <property type="entry name" value="ACYL-COA DESATURASE"/>
    <property type="match status" value="1"/>
</dbReference>
<dbReference type="RefSeq" id="XP_015171562.1">
    <property type="nucleotide sequence ID" value="XM_015316076.1"/>
</dbReference>
<evidence type="ECO:0000256" key="11">
    <source>
        <dbReference type="ARBA" id="ARBA00023160"/>
    </source>
</evidence>
<evidence type="ECO:0000313" key="16">
    <source>
        <dbReference type="RefSeq" id="XP_015171562.1"/>
    </source>
</evidence>
<comment type="similarity">
    <text evidence="2 12">Belongs to the fatty acid desaturase type 1 family.</text>
</comment>
<evidence type="ECO:0000256" key="1">
    <source>
        <dbReference type="ARBA" id="ARBA00004141"/>
    </source>
</evidence>
<evidence type="ECO:0000256" key="6">
    <source>
        <dbReference type="ARBA" id="ARBA00022989"/>
    </source>
</evidence>
<dbReference type="InterPro" id="IPR005804">
    <property type="entry name" value="FA_desaturase_dom"/>
</dbReference>
<keyword evidence="6 13" id="KW-1133">Transmembrane helix</keyword>
<dbReference type="RefSeq" id="XP_015171564.1">
    <property type="nucleotide sequence ID" value="XM_015316078.1"/>
</dbReference>
<accession>A0ABM1HUC5</accession>
<feature type="domain" description="Fatty acid desaturase" evidence="14">
    <location>
        <begin position="84"/>
        <end position="286"/>
    </location>
</feature>
<evidence type="ECO:0000256" key="4">
    <source>
        <dbReference type="ARBA" id="ARBA00022692"/>
    </source>
</evidence>
<dbReference type="Pfam" id="PF00487">
    <property type="entry name" value="FA_desaturase"/>
    <property type="match status" value="1"/>
</dbReference>
<evidence type="ECO:0000313" key="17">
    <source>
        <dbReference type="RefSeq" id="XP_015171563.1"/>
    </source>
</evidence>